<protein>
    <submittedName>
        <fullName evidence="1">Septin-14-like</fullName>
    </submittedName>
</protein>
<gene>
    <name evidence="1" type="ORF">LYPA_23C012952</name>
</gene>
<evidence type="ECO:0000313" key="2">
    <source>
        <dbReference type="Proteomes" id="UP000386466"/>
    </source>
</evidence>
<name>A0A485NVV2_LYNPA</name>
<feature type="non-terminal residue" evidence="1">
    <location>
        <position position="1"/>
    </location>
</feature>
<dbReference type="AlphaFoldDB" id="A0A485NVV2"/>
<sequence>LQEKFEHLKRVQQEETMKLEDKRRQLEEEIMDFYKLKAVSGTLQTLVCTNIKKEKD</sequence>
<accession>A0A485NVV2</accession>
<reference evidence="1 2" key="1">
    <citation type="submission" date="2019-01" db="EMBL/GenBank/DDBJ databases">
        <authorList>
            <person name="Alioto T."/>
            <person name="Alioto T."/>
        </authorList>
    </citation>
    <scope>NUCLEOTIDE SEQUENCE [LARGE SCALE GENOMIC DNA]</scope>
</reference>
<dbReference type="EMBL" id="CAAGRJ010025568">
    <property type="protein sequence ID" value="VFV38151.1"/>
    <property type="molecule type" value="Genomic_DNA"/>
</dbReference>
<feature type="non-terminal residue" evidence="1">
    <location>
        <position position="56"/>
    </location>
</feature>
<proteinExistence type="predicted"/>
<dbReference type="Proteomes" id="UP000386466">
    <property type="component" value="Unassembled WGS sequence"/>
</dbReference>
<organism evidence="1 2">
    <name type="scientific">Lynx pardinus</name>
    <name type="common">Iberian lynx</name>
    <name type="synonym">Felis pardina</name>
    <dbReference type="NCBI Taxonomy" id="191816"/>
    <lineage>
        <taxon>Eukaryota</taxon>
        <taxon>Metazoa</taxon>
        <taxon>Chordata</taxon>
        <taxon>Craniata</taxon>
        <taxon>Vertebrata</taxon>
        <taxon>Euteleostomi</taxon>
        <taxon>Mammalia</taxon>
        <taxon>Eutheria</taxon>
        <taxon>Laurasiatheria</taxon>
        <taxon>Carnivora</taxon>
        <taxon>Feliformia</taxon>
        <taxon>Felidae</taxon>
        <taxon>Felinae</taxon>
        <taxon>Lynx</taxon>
    </lineage>
</organism>
<evidence type="ECO:0000313" key="1">
    <source>
        <dbReference type="EMBL" id="VFV38151.1"/>
    </source>
</evidence>
<keyword evidence="2" id="KW-1185">Reference proteome</keyword>